<proteinExistence type="predicted"/>
<accession>A0ABT5HU27</accession>
<feature type="transmembrane region" description="Helical" evidence="1">
    <location>
        <begin position="7"/>
        <end position="29"/>
    </location>
</feature>
<evidence type="ECO:0000259" key="2">
    <source>
        <dbReference type="Pfam" id="PF02470"/>
    </source>
</evidence>
<gene>
    <name evidence="3" type="ORF">PQU92_09055</name>
</gene>
<keyword evidence="1" id="KW-1133">Transmembrane helix</keyword>
<dbReference type="RefSeq" id="WP_272747892.1">
    <property type="nucleotide sequence ID" value="NZ_JAQQKX010000006.1"/>
</dbReference>
<keyword evidence="4" id="KW-1185">Reference proteome</keyword>
<dbReference type="Proteomes" id="UP001214854">
    <property type="component" value="Unassembled WGS sequence"/>
</dbReference>
<organism evidence="3 4">
    <name type="scientific">Asticcacaulis aquaticus</name>
    <dbReference type="NCBI Taxonomy" id="2984212"/>
    <lineage>
        <taxon>Bacteria</taxon>
        <taxon>Pseudomonadati</taxon>
        <taxon>Pseudomonadota</taxon>
        <taxon>Alphaproteobacteria</taxon>
        <taxon>Caulobacterales</taxon>
        <taxon>Caulobacteraceae</taxon>
        <taxon>Asticcacaulis</taxon>
    </lineage>
</organism>
<evidence type="ECO:0000256" key="1">
    <source>
        <dbReference type="SAM" id="Phobius"/>
    </source>
</evidence>
<keyword evidence="1" id="KW-0472">Membrane</keyword>
<evidence type="ECO:0000313" key="4">
    <source>
        <dbReference type="Proteomes" id="UP001214854"/>
    </source>
</evidence>
<evidence type="ECO:0000313" key="3">
    <source>
        <dbReference type="EMBL" id="MDC7683422.1"/>
    </source>
</evidence>
<dbReference type="EMBL" id="JAQQKX010000006">
    <property type="protein sequence ID" value="MDC7683422.1"/>
    <property type="molecule type" value="Genomic_DNA"/>
</dbReference>
<dbReference type="PANTHER" id="PTHR36698:SF2">
    <property type="entry name" value="MCE_MLAD DOMAIN-CONTAINING PROTEIN"/>
    <property type="match status" value="1"/>
</dbReference>
<comment type="caution">
    <text evidence="3">The sequence shown here is derived from an EMBL/GenBank/DDBJ whole genome shotgun (WGS) entry which is preliminary data.</text>
</comment>
<reference evidence="3 4" key="1">
    <citation type="submission" date="2023-01" db="EMBL/GenBank/DDBJ databases">
        <title>Novel species of the genus Asticcacaulis isolated from rivers.</title>
        <authorList>
            <person name="Lu H."/>
        </authorList>
    </citation>
    <scope>NUCLEOTIDE SEQUENCE [LARGE SCALE GENOMIC DNA]</scope>
    <source>
        <strain evidence="3 4">BYS171W</strain>
    </source>
</reference>
<name>A0ABT5HU27_9CAUL</name>
<feature type="domain" description="Mce/MlaD" evidence="2">
    <location>
        <begin position="46"/>
        <end position="116"/>
    </location>
</feature>
<protein>
    <submittedName>
        <fullName evidence="3">MlaD family protein</fullName>
    </submittedName>
</protein>
<dbReference type="PANTHER" id="PTHR36698">
    <property type="entry name" value="BLL5892 PROTEIN"/>
    <property type="match status" value="1"/>
</dbReference>
<dbReference type="Pfam" id="PF02470">
    <property type="entry name" value="MlaD"/>
    <property type="match status" value="1"/>
</dbReference>
<dbReference type="InterPro" id="IPR003399">
    <property type="entry name" value="Mce/MlaD"/>
</dbReference>
<keyword evidence="1" id="KW-0812">Transmembrane</keyword>
<sequence length="319" mass="34362">MERQAHYAFVGLITLVLAAAAFLFAFWLIQGSFNETYSEYDVLFNTPVNGLTEGGEVHFNGIKVGEVKELKLGQVNTSQVIATVRIQASTPVRVDSTAVLEPLGVTGLNYIQISPGSKEAALLKKAAGMGVPNPVIRATESRLDKLLSGSGGVIESAYESLSRINKLLSDQNLNSFAQSLKNIEDITSDIGEVTEDLKSRKQMLDDAHEAIVQAGIAAENLSKLANSVDVLVKDRVPETMVRIDAAATELGNAATEVQRLAKTIERPVNEFSENTLPAMAESLQNLNSATRAVEQLVDEIRSSPQGLIGKAKAKDRKVN</sequence>